<evidence type="ECO:0000256" key="1">
    <source>
        <dbReference type="SAM" id="MobiDB-lite"/>
    </source>
</evidence>
<protein>
    <submittedName>
        <fullName evidence="2">Uncharacterized protein</fullName>
    </submittedName>
</protein>
<reference evidence="2 3" key="1">
    <citation type="journal article" date="2018" name="Front. Plant Sci.">
        <title>Red Clover (Trifolium pratense) and Zigzag Clover (T. medium) - A Picture of Genomic Similarities and Differences.</title>
        <authorList>
            <person name="Dluhosova J."/>
            <person name="Istvanek J."/>
            <person name="Nedelnik J."/>
            <person name="Repkova J."/>
        </authorList>
    </citation>
    <scope>NUCLEOTIDE SEQUENCE [LARGE SCALE GENOMIC DNA]</scope>
    <source>
        <strain evidence="3">cv. 10/8</strain>
        <tissue evidence="2">Leaf</tissue>
    </source>
</reference>
<feature type="non-terminal residue" evidence="2">
    <location>
        <position position="108"/>
    </location>
</feature>
<comment type="caution">
    <text evidence="2">The sequence shown here is derived from an EMBL/GenBank/DDBJ whole genome shotgun (WGS) entry which is preliminary data.</text>
</comment>
<sequence>TGTDETGPSRPRGNGTTSSVRREKAKALEEAGGRRISRHVARTQPQPEPQGDPKPVAKPVHVAEPIYVVEPIPDPAPAPATEEDDGDQLGEADFQEDDDAVQEGAAGK</sequence>
<feature type="non-terminal residue" evidence="2">
    <location>
        <position position="1"/>
    </location>
</feature>
<feature type="region of interest" description="Disordered" evidence="1">
    <location>
        <begin position="1"/>
        <end position="108"/>
    </location>
</feature>
<dbReference type="AlphaFoldDB" id="A0A392S9K1"/>
<proteinExistence type="predicted"/>
<evidence type="ECO:0000313" key="3">
    <source>
        <dbReference type="Proteomes" id="UP000265520"/>
    </source>
</evidence>
<dbReference type="Proteomes" id="UP000265520">
    <property type="component" value="Unassembled WGS sequence"/>
</dbReference>
<evidence type="ECO:0000313" key="2">
    <source>
        <dbReference type="EMBL" id="MCI45623.1"/>
    </source>
</evidence>
<feature type="compositionally biased region" description="Acidic residues" evidence="1">
    <location>
        <begin position="81"/>
        <end position="101"/>
    </location>
</feature>
<feature type="compositionally biased region" description="Basic and acidic residues" evidence="1">
    <location>
        <begin position="20"/>
        <end position="33"/>
    </location>
</feature>
<name>A0A392S9K1_9FABA</name>
<accession>A0A392S9K1</accession>
<dbReference type="EMBL" id="LXQA010346502">
    <property type="protein sequence ID" value="MCI45623.1"/>
    <property type="molecule type" value="Genomic_DNA"/>
</dbReference>
<keyword evidence="3" id="KW-1185">Reference proteome</keyword>
<organism evidence="2 3">
    <name type="scientific">Trifolium medium</name>
    <dbReference type="NCBI Taxonomy" id="97028"/>
    <lineage>
        <taxon>Eukaryota</taxon>
        <taxon>Viridiplantae</taxon>
        <taxon>Streptophyta</taxon>
        <taxon>Embryophyta</taxon>
        <taxon>Tracheophyta</taxon>
        <taxon>Spermatophyta</taxon>
        <taxon>Magnoliopsida</taxon>
        <taxon>eudicotyledons</taxon>
        <taxon>Gunneridae</taxon>
        <taxon>Pentapetalae</taxon>
        <taxon>rosids</taxon>
        <taxon>fabids</taxon>
        <taxon>Fabales</taxon>
        <taxon>Fabaceae</taxon>
        <taxon>Papilionoideae</taxon>
        <taxon>50 kb inversion clade</taxon>
        <taxon>NPAAA clade</taxon>
        <taxon>Hologalegina</taxon>
        <taxon>IRL clade</taxon>
        <taxon>Trifolieae</taxon>
        <taxon>Trifolium</taxon>
    </lineage>
</organism>